<dbReference type="CDD" id="cd20736">
    <property type="entry name" value="PoNe_Nuclease"/>
    <property type="match status" value="1"/>
</dbReference>
<protein>
    <recommendedName>
        <fullName evidence="2">UPF0102 protein F4692_000019</fullName>
    </recommendedName>
</protein>
<dbReference type="Pfam" id="PF02021">
    <property type="entry name" value="UPF0102"/>
    <property type="match status" value="1"/>
</dbReference>
<dbReference type="RefSeq" id="WP_179617637.1">
    <property type="nucleotide sequence ID" value="NZ_JACCBW010000001.1"/>
</dbReference>
<dbReference type="InterPro" id="IPR003509">
    <property type="entry name" value="UPF0102_YraN-like"/>
</dbReference>
<dbReference type="GO" id="GO:0004519">
    <property type="term" value="F:endonuclease activity"/>
    <property type="evidence" value="ECO:0007669"/>
    <property type="project" value="UniProtKB-KW"/>
</dbReference>
<evidence type="ECO:0000313" key="4">
    <source>
        <dbReference type="Proteomes" id="UP000549911"/>
    </source>
</evidence>
<dbReference type="EMBL" id="JACCBW010000001">
    <property type="protein sequence ID" value="NYE34915.1"/>
    <property type="molecule type" value="Genomic_DNA"/>
</dbReference>
<name>A0A7Y9KPU7_9ACTN</name>
<keyword evidence="3" id="KW-0378">Hydrolase</keyword>
<dbReference type="NCBIfam" id="NF009154">
    <property type="entry name" value="PRK12497.3-3"/>
    <property type="match status" value="1"/>
</dbReference>
<accession>A0A7Y9KPU7</accession>
<gene>
    <name evidence="3" type="ORF">F4692_000019</name>
</gene>
<dbReference type="Proteomes" id="UP000549911">
    <property type="component" value="Unassembled WGS sequence"/>
</dbReference>
<dbReference type="NCBIfam" id="NF009150">
    <property type="entry name" value="PRK12497.1-3"/>
    <property type="match status" value="1"/>
</dbReference>
<dbReference type="SUPFAM" id="SSF52980">
    <property type="entry name" value="Restriction endonuclease-like"/>
    <property type="match status" value="1"/>
</dbReference>
<organism evidence="3 4">
    <name type="scientific">Nocardioides cavernae</name>
    <dbReference type="NCBI Taxonomy" id="1921566"/>
    <lineage>
        <taxon>Bacteria</taxon>
        <taxon>Bacillati</taxon>
        <taxon>Actinomycetota</taxon>
        <taxon>Actinomycetes</taxon>
        <taxon>Propionibacteriales</taxon>
        <taxon>Nocardioidaceae</taxon>
        <taxon>Nocardioides</taxon>
    </lineage>
</organism>
<reference evidence="3 4" key="1">
    <citation type="submission" date="2020-07" db="EMBL/GenBank/DDBJ databases">
        <authorList>
            <person name="Partida-Martinez L."/>
            <person name="Huntemann M."/>
            <person name="Clum A."/>
            <person name="Wang J."/>
            <person name="Palaniappan K."/>
            <person name="Ritter S."/>
            <person name="Chen I.-M."/>
            <person name="Stamatis D."/>
            <person name="Reddy T."/>
            <person name="O'Malley R."/>
            <person name="Daum C."/>
            <person name="Shapiro N."/>
            <person name="Ivanova N."/>
            <person name="Kyrpides N."/>
            <person name="Woyke T."/>
        </authorList>
    </citation>
    <scope>NUCLEOTIDE SEQUENCE [LARGE SCALE GENOMIC DNA]</scope>
    <source>
        <strain evidence="3 4">AT2.17</strain>
    </source>
</reference>
<keyword evidence="4" id="KW-1185">Reference proteome</keyword>
<dbReference type="HAMAP" id="MF_00048">
    <property type="entry name" value="UPF0102"/>
    <property type="match status" value="1"/>
</dbReference>
<dbReference type="PANTHER" id="PTHR34039:SF1">
    <property type="entry name" value="UPF0102 PROTEIN YRAN"/>
    <property type="match status" value="1"/>
</dbReference>
<dbReference type="InterPro" id="IPR011856">
    <property type="entry name" value="tRNA_endonuc-like_dom_sf"/>
</dbReference>
<dbReference type="InterPro" id="IPR011335">
    <property type="entry name" value="Restrct_endonuc-II-like"/>
</dbReference>
<keyword evidence="3" id="KW-0540">Nuclease</keyword>
<evidence type="ECO:0000313" key="3">
    <source>
        <dbReference type="EMBL" id="NYE34915.1"/>
    </source>
</evidence>
<dbReference type="AlphaFoldDB" id="A0A7Y9KPU7"/>
<comment type="caution">
    <text evidence="3">The sequence shown here is derived from an EMBL/GenBank/DDBJ whole genome shotgun (WGS) entry which is preliminary data.</text>
</comment>
<evidence type="ECO:0000256" key="2">
    <source>
        <dbReference type="HAMAP-Rule" id="MF_00048"/>
    </source>
</evidence>
<dbReference type="GO" id="GO:0003676">
    <property type="term" value="F:nucleic acid binding"/>
    <property type="evidence" value="ECO:0007669"/>
    <property type="project" value="InterPro"/>
</dbReference>
<comment type="similarity">
    <text evidence="1 2">Belongs to the UPF0102 family.</text>
</comment>
<evidence type="ECO:0000256" key="1">
    <source>
        <dbReference type="ARBA" id="ARBA00006738"/>
    </source>
</evidence>
<dbReference type="Gene3D" id="3.40.1350.10">
    <property type="match status" value="1"/>
</dbReference>
<keyword evidence="3" id="KW-0255">Endonuclease</keyword>
<reference evidence="3 4" key="2">
    <citation type="submission" date="2020-08" db="EMBL/GenBank/DDBJ databases">
        <title>The Agave Microbiome: Exploring the role of microbial communities in plant adaptations to desert environments.</title>
        <authorList>
            <person name="Partida-Martinez L.P."/>
        </authorList>
    </citation>
    <scope>NUCLEOTIDE SEQUENCE [LARGE SCALE GENOMIC DNA]</scope>
    <source>
        <strain evidence="3 4">AT2.17</strain>
    </source>
</reference>
<sequence>MTRTPASLVPDPVAAHNRRLGRRGELLAERHLRHLGMVVLDRNWRCDAGEIDLVLRDGPVLVICEVKTRSSSDYGAPLEAVDQRKAERLRRLGARWLRSHTCHPEDVRVDLVGVLAPPGRPVQIEHVAGVG</sequence>
<proteinExistence type="inferred from homology"/>
<dbReference type="PANTHER" id="PTHR34039">
    <property type="entry name" value="UPF0102 PROTEIN YRAN"/>
    <property type="match status" value="1"/>
</dbReference>